<dbReference type="Gene3D" id="1.10.443.10">
    <property type="entry name" value="Intergrase catalytic core"/>
    <property type="match status" value="1"/>
</dbReference>
<dbReference type="Proteomes" id="UP001240236">
    <property type="component" value="Unassembled WGS sequence"/>
</dbReference>
<dbReference type="InterPro" id="IPR050090">
    <property type="entry name" value="Tyrosine_recombinase_XerCD"/>
</dbReference>
<dbReference type="GO" id="GO:0003677">
    <property type="term" value="F:DNA binding"/>
    <property type="evidence" value="ECO:0007669"/>
    <property type="project" value="UniProtKB-UniRule"/>
</dbReference>
<keyword evidence="1 3" id="KW-0238">DNA-binding</keyword>
<keyword evidence="2" id="KW-0233">DNA recombination</keyword>
<dbReference type="Pfam" id="PF00589">
    <property type="entry name" value="Phage_integrase"/>
    <property type="match status" value="1"/>
</dbReference>
<evidence type="ECO:0000259" key="5">
    <source>
        <dbReference type="PROSITE" id="PS51900"/>
    </source>
</evidence>
<dbReference type="PANTHER" id="PTHR30349:SF91">
    <property type="entry name" value="INTA PROTEIN"/>
    <property type="match status" value="1"/>
</dbReference>
<feature type="domain" description="Tyr recombinase" evidence="4">
    <location>
        <begin position="175"/>
        <end position="393"/>
    </location>
</feature>
<dbReference type="Gene3D" id="1.10.150.130">
    <property type="match status" value="1"/>
</dbReference>
<evidence type="ECO:0000256" key="1">
    <source>
        <dbReference type="ARBA" id="ARBA00023125"/>
    </source>
</evidence>
<organism evidence="6 7">
    <name type="scientific">Catenuloplanes indicus</name>
    <dbReference type="NCBI Taxonomy" id="137267"/>
    <lineage>
        <taxon>Bacteria</taxon>
        <taxon>Bacillati</taxon>
        <taxon>Actinomycetota</taxon>
        <taxon>Actinomycetes</taxon>
        <taxon>Micromonosporales</taxon>
        <taxon>Micromonosporaceae</taxon>
        <taxon>Catenuloplanes</taxon>
    </lineage>
</organism>
<name>A0AAE4AYR0_9ACTN</name>
<feature type="domain" description="Core-binding (CB)" evidence="5">
    <location>
        <begin position="71"/>
        <end position="154"/>
    </location>
</feature>
<dbReference type="InterPro" id="IPR011010">
    <property type="entry name" value="DNA_brk_join_enz"/>
</dbReference>
<dbReference type="GO" id="GO:0015074">
    <property type="term" value="P:DNA integration"/>
    <property type="evidence" value="ECO:0007669"/>
    <property type="project" value="UniProtKB-KW"/>
</dbReference>
<reference evidence="6 7" key="1">
    <citation type="submission" date="2023-07" db="EMBL/GenBank/DDBJ databases">
        <title>Sequencing the genomes of 1000 actinobacteria strains.</title>
        <authorList>
            <person name="Klenk H.-P."/>
        </authorList>
    </citation>
    <scope>NUCLEOTIDE SEQUENCE [LARGE SCALE GENOMIC DNA]</scope>
    <source>
        <strain evidence="6 7">DSM 44709</strain>
    </source>
</reference>
<evidence type="ECO:0000259" key="4">
    <source>
        <dbReference type="PROSITE" id="PS51898"/>
    </source>
</evidence>
<keyword evidence="7" id="KW-1185">Reference proteome</keyword>
<dbReference type="PROSITE" id="PS51900">
    <property type="entry name" value="CB"/>
    <property type="match status" value="1"/>
</dbReference>
<dbReference type="PROSITE" id="PS51898">
    <property type="entry name" value="TYR_RECOMBINASE"/>
    <property type="match status" value="1"/>
</dbReference>
<dbReference type="InterPro" id="IPR044068">
    <property type="entry name" value="CB"/>
</dbReference>
<dbReference type="EMBL" id="JAUSUZ010000001">
    <property type="protein sequence ID" value="MDQ0367579.1"/>
    <property type="molecule type" value="Genomic_DNA"/>
</dbReference>
<dbReference type="RefSeq" id="WP_307241705.1">
    <property type="nucleotide sequence ID" value="NZ_JAUSUZ010000001.1"/>
</dbReference>
<proteinExistence type="predicted"/>
<dbReference type="AlphaFoldDB" id="A0AAE4AYR0"/>
<evidence type="ECO:0000256" key="3">
    <source>
        <dbReference type="PROSITE-ProRule" id="PRU01248"/>
    </source>
</evidence>
<dbReference type="InterPro" id="IPR010998">
    <property type="entry name" value="Integrase_recombinase_N"/>
</dbReference>
<protein>
    <submittedName>
        <fullName evidence="6">Integrase</fullName>
    </submittedName>
</protein>
<sequence length="420" mass="47809">MKKTRKPNGTSSIYLGKDGYWHGRVTVGVKNNGEPDRRHVQATTRPEVHEKVRVLERQRENGSVRKVGQRWTVEKWLTHWVENIAAESVSDNTLSGYRVAVRKHLIPGVGAHRLEKLEPENLETLYRQMMRQGSAAGTAHQAHRTIRTALNEAMRRGHLTRNPAALAKPPKLSDEEIEPYTVADIRALLAAASDRRNSARWAIALALGLRQSEALGLRWSDVDLIEGRLTVRRARQRPRWQHGCGNTCGRKFGGHCPKRRSAREEVKETKSRAGRRSMGLPDELIALLKKHRDEQARERERAAQLWGDGDWLFATPAGAPLNPRTDYDEWKRLLKLSGLRDGRLHDARHTAATVLLLLGVPERTVMGIMGWSSTTMAARYQHITAEVHRDIAKRVGELIWTPERQKSRKKKKSQKSQPKR</sequence>
<evidence type="ECO:0000313" key="7">
    <source>
        <dbReference type="Proteomes" id="UP001240236"/>
    </source>
</evidence>
<evidence type="ECO:0000313" key="6">
    <source>
        <dbReference type="EMBL" id="MDQ0367579.1"/>
    </source>
</evidence>
<dbReference type="PANTHER" id="PTHR30349">
    <property type="entry name" value="PHAGE INTEGRASE-RELATED"/>
    <property type="match status" value="1"/>
</dbReference>
<evidence type="ECO:0000256" key="2">
    <source>
        <dbReference type="ARBA" id="ARBA00023172"/>
    </source>
</evidence>
<comment type="caution">
    <text evidence="6">The sequence shown here is derived from an EMBL/GenBank/DDBJ whole genome shotgun (WGS) entry which is preliminary data.</text>
</comment>
<gene>
    <name evidence="6" type="ORF">J2S42_004248</name>
</gene>
<dbReference type="InterPro" id="IPR013762">
    <property type="entry name" value="Integrase-like_cat_sf"/>
</dbReference>
<dbReference type="CDD" id="cd01189">
    <property type="entry name" value="INT_ICEBs1_C_like"/>
    <property type="match status" value="1"/>
</dbReference>
<dbReference type="SUPFAM" id="SSF56349">
    <property type="entry name" value="DNA breaking-rejoining enzymes"/>
    <property type="match status" value="1"/>
</dbReference>
<dbReference type="InterPro" id="IPR002104">
    <property type="entry name" value="Integrase_catalytic"/>
</dbReference>
<dbReference type="GO" id="GO:0006310">
    <property type="term" value="P:DNA recombination"/>
    <property type="evidence" value="ECO:0007669"/>
    <property type="project" value="UniProtKB-KW"/>
</dbReference>
<accession>A0AAE4AYR0</accession>